<gene>
    <name evidence="2" type="ORF">SDC9_164829</name>
</gene>
<dbReference type="SUPFAM" id="SSF88713">
    <property type="entry name" value="Glycoside hydrolase/deacetylase"/>
    <property type="match status" value="1"/>
</dbReference>
<organism evidence="2">
    <name type="scientific">bioreactor metagenome</name>
    <dbReference type="NCBI Taxonomy" id="1076179"/>
    <lineage>
        <taxon>unclassified sequences</taxon>
        <taxon>metagenomes</taxon>
        <taxon>ecological metagenomes</taxon>
    </lineage>
</organism>
<dbReference type="GO" id="GO:0004559">
    <property type="term" value="F:alpha-mannosidase activity"/>
    <property type="evidence" value="ECO:0007669"/>
    <property type="project" value="InterPro"/>
</dbReference>
<dbReference type="InterPro" id="IPR027291">
    <property type="entry name" value="Glyco_hydro_38_N_sf"/>
</dbReference>
<dbReference type="GO" id="GO:0006013">
    <property type="term" value="P:mannose metabolic process"/>
    <property type="evidence" value="ECO:0007669"/>
    <property type="project" value="InterPro"/>
</dbReference>
<proteinExistence type="predicted"/>
<dbReference type="PANTHER" id="PTHR46017:SF1">
    <property type="entry name" value="ALPHA-MANNOSIDASE 2C1"/>
    <property type="match status" value="1"/>
</dbReference>
<reference evidence="2" key="1">
    <citation type="submission" date="2019-08" db="EMBL/GenBank/DDBJ databases">
        <authorList>
            <person name="Kucharzyk K."/>
            <person name="Murdoch R.W."/>
            <person name="Higgins S."/>
            <person name="Loffler F."/>
        </authorList>
    </citation>
    <scope>NUCLEOTIDE SEQUENCE</scope>
</reference>
<sequence>MLIQLRLMDRWDEFCYAHTQSWTYEQLEEHYPELFEQVRQRIKEGRWEVVGGMYVEPDCNVISAESMIRQILYGKDYFKEKFGIDVDNAWLPDVFGNSAIMPQILKKCKIPYFVSNKMSTWNDTNLFPHNHFIWRGLDGSEVFACVPPVHFITWMDPAQAIDHWGCFQDKDGNQAIMVVNMTDPGKSQTVKATITFNGARELNVYTAGEKERVKLKGSKTTLELGVGEGKFIQILK</sequence>
<dbReference type="CDD" id="cd10789">
    <property type="entry name" value="GH38N_AMII_ER_cytosolic"/>
    <property type="match status" value="1"/>
</dbReference>
<feature type="domain" description="Glycoside hydrolase family 38 N-terminal" evidence="1">
    <location>
        <begin position="4"/>
        <end position="190"/>
    </location>
</feature>
<dbReference type="AlphaFoldDB" id="A0A645FUL3"/>
<evidence type="ECO:0000313" key="2">
    <source>
        <dbReference type="EMBL" id="MPN17476.1"/>
    </source>
</evidence>
<dbReference type="Gene3D" id="3.20.110.10">
    <property type="entry name" value="Glycoside hydrolase 38, N terminal domain"/>
    <property type="match status" value="1"/>
</dbReference>
<dbReference type="Pfam" id="PF01074">
    <property type="entry name" value="Glyco_hydro_38N"/>
    <property type="match status" value="1"/>
</dbReference>
<dbReference type="InterPro" id="IPR011330">
    <property type="entry name" value="Glyco_hydro/deAcase_b/a-brl"/>
</dbReference>
<dbReference type="PANTHER" id="PTHR46017">
    <property type="entry name" value="ALPHA-MANNOSIDASE 2C1"/>
    <property type="match status" value="1"/>
</dbReference>
<name>A0A645FUL3_9ZZZZ</name>
<dbReference type="InterPro" id="IPR000602">
    <property type="entry name" value="Glyco_hydro_38_N"/>
</dbReference>
<comment type="caution">
    <text evidence="2">The sequence shown here is derived from an EMBL/GenBank/DDBJ whole genome shotgun (WGS) entry which is preliminary data.</text>
</comment>
<evidence type="ECO:0000259" key="1">
    <source>
        <dbReference type="Pfam" id="PF01074"/>
    </source>
</evidence>
<protein>
    <recommendedName>
        <fullName evidence="1">Glycoside hydrolase family 38 N-terminal domain-containing protein</fullName>
    </recommendedName>
</protein>
<dbReference type="GO" id="GO:0009313">
    <property type="term" value="P:oligosaccharide catabolic process"/>
    <property type="evidence" value="ECO:0007669"/>
    <property type="project" value="TreeGrafter"/>
</dbReference>
<dbReference type="EMBL" id="VSSQ01064614">
    <property type="protein sequence ID" value="MPN17476.1"/>
    <property type="molecule type" value="Genomic_DNA"/>
</dbReference>
<accession>A0A645FUL3</accession>